<evidence type="ECO:0000256" key="5">
    <source>
        <dbReference type="SAM" id="MobiDB-lite"/>
    </source>
</evidence>
<accession>A0AAE9WAJ6</accession>
<dbReference type="KEGG" id="som:SOMG_02069"/>
<dbReference type="Pfam" id="PF00027">
    <property type="entry name" value="cNMP_binding"/>
    <property type="match status" value="1"/>
</dbReference>
<reference evidence="9 10" key="1">
    <citation type="journal article" date="2023" name="G3 (Bethesda)">
        <title>A high-quality reference genome for the fission yeast Schizosaccharomyces osmophilus.</title>
        <authorList>
            <person name="Jia G.S."/>
            <person name="Zhang W.C."/>
            <person name="Liang Y."/>
            <person name="Liu X.H."/>
            <person name="Rhind N."/>
            <person name="Pidoux A."/>
            <person name="Brysch-Herzberg M."/>
            <person name="Du L.L."/>
        </authorList>
    </citation>
    <scope>NUCLEOTIDE SEQUENCE [LARGE SCALE GENOMIC DNA]</scope>
    <source>
        <strain evidence="9 10">CBS 15793</strain>
    </source>
</reference>
<sequence length="970" mass="108977">MPASRSERTRATPINSLKQKRSSVFPNFETSTDPNLISQSYRDTNDIHLLSARLASVDVDGAHVPRSPSPDITDDASAYWQDQYSVSSYSRPRSVLTRPSNTDLLIPWEQDESHPLLLSSDNRLSSTYGLENTPLPNGASPAHHEKVGSRFSFHRVYNYFFDDKGPSLILYNIPSVTIGLLLNILDALSYGLILFPISNPIFKNLGADGLAIFYVSCIVSQLVFSFGGSAFNGSVGSEMIEVIPFFHQIAFTVLNHVGEDNPKSVIATTVLAYCLSSILTGIVFVLLGFLRLGRLIEFFPRHILLGCIGGVGYFLVNTAIFVSSRIEDNNLSHWECLVSLFEPLPLARWMTPLFMALMLEVAQSRWGHPFLIPSFFILAPMLFYFLVWVIPGLNLEFLRETGWVFSSTQSDVPWYHYYELFSFQDTNWGAIMATVPEMLALTFFGILHVPINVPALAISTGMEKIDTDKELIGHGISNSLSGLVGSIQNYMTYTNSLMFIRSGGNNRLSGVMLAVATTGLLILGPGVISYIPVWTVGCLIFLLGMELLKESLWDPVGTTTKIEYFTIVAIVVSMGMIDFVFGILLGIILACVFFVFQASRRSALRGIYSCNMLRSTVRRPLSQQRFLNEIGKQIHICKLSGFLFFGTINGVEKQISGLIEELEATSDPLRFLIIDFSMVSGADFSVVQAFLRIRRVLAAVNVPMFVCGLDEHRSSFKKLSQICFTENDICDCQVFEDINSALEYCENLLLDEYEVCRNKLLRKAGMSATLAVPTRSGTQLNLAQTFSPSPRHDLLREVAASTVKDESNEINRYERYAKYQQPFPLLMQVFGEVTTKRDDFWLSICPYFKKSLLKKGDVLWKKGDLPNRFVLLETGMVKATYQMDREVLSENITCLCLVGELPFFSQTCYNATVTAQLDSIVWFMDRESWESLVNSFDNGQDVTNELLRIALKMTRERVNVFTNFALNLYR</sequence>
<dbReference type="Pfam" id="PF00916">
    <property type="entry name" value="Sulfate_transp"/>
    <property type="match status" value="1"/>
</dbReference>
<gene>
    <name evidence="9" type="ORF">SOMG_02069</name>
</gene>
<dbReference type="Pfam" id="PF01740">
    <property type="entry name" value="STAS"/>
    <property type="match status" value="1"/>
</dbReference>
<dbReference type="SUPFAM" id="SSF51206">
    <property type="entry name" value="cAMP-binding domain-like"/>
    <property type="match status" value="1"/>
</dbReference>
<evidence type="ECO:0000259" key="8">
    <source>
        <dbReference type="PROSITE" id="PS50801"/>
    </source>
</evidence>
<dbReference type="PROSITE" id="PS50042">
    <property type="entry name" value="CNMP_BINDING_3"/>
    <property type="match status" value="1"/>
</dbReference>
<dbReference type="Gene3D" id="2.60.120.10">
    <property type="entry name" value="Jelly Rolls"/>
    <property type="match status" value="1"/>
</dbReference>
<dbReference type="Proteomes" id="UP001212411">
    <property type="component" value="Chromosome 1"/>
</dbReference>
<dbReference type="PROSITE" id="PS50801">
    <property type="entry name" value="STAS"/>
    <property type="match status" value="1"/>
</dbReference>
<feature type="transmembrane region" description="Helical" evidence="6">
    <location>
        <begin position="270"/>
        <end position="290"/>
    </location>
</feature>
<evidence type="ECO:0000256" key="3">
    <source>
        <dbReference type="ARBA" id="ARBA00022989"/>
    </source>
</evidence>
<keyword evidence="4 6" id="KW-0472">Membrane</keyword>
<dbReference type="PANTHER" id="PTHR43310">
    <property type="entry name" value="SULFATE TRANSPORTER YBAR-RELATED"/>
    <property type="match status" value="1"/>
</dbReference>
<feature type="transmembrane region" description="Helical" evidence="6">
    <location>
        <begin position="511"/>
        <end position="544"/>
    </location>
</feature>
<feature type="transmembrane region" description="Helical" evidence="6">
    <location>
        <begin position="209"/>
        <end position="227"/>
    </location>
</feature>
<dbReference type="AlphaFoldDB" id="A0AAE9WAJ6"/>
<evidence type="ECO:0000313" key="10">
    <source>
        <dbReference type="Proteomes" id="UP001212411"/>
    </source>
</evidence>
<dbReference type="InterPro" id="IPR000595">
    <property type="entry name" value="cNMP-bd_dom"/>
</dbReference>
<dbReference type="InterPro" id="IPR036513">
    <property type="entry name" value="STAS_dom_sf"/>
</dbReference>
<dbReference type="InterPro" id="IPR011547">
    <property type="entry name" value="SLC26A/SulP_dom"/>
</dbReference>
<feature type="region of interest" description="Disordered" evidence="5">
    <location>
        <begin position="1"/>
        <end position="20"/>
    </location>
</feature>
<keyword evidence="2 6" id="KW-0812">Transmembrane</keyword>
<keyword evidence="10" id="KW-1185">Reference proteome</keyword>
<organism evidence="9 10">
    <name type="scientific">Schizosaccharomyces osmophilus</name>
    <dbReference type="NCBI Taxonomy" id="2545709"/>
    <lineage>
        <taxon>Eukaryota</taxon>
        <taxon>Fungi</taxon>
        <taxon>Dikarya</taxon>
        <taxon>Ascomycota</taxon>
        <taxon>Taphrinomycotina</taxon>
        <taxon>Schizosaccharomycetes</taxon>
        <taxon>Schizosaccharomycetales</taxon>
        <taxon>Schizosaccharomycetaceae</taxon>
        <taxon>Schizosaccharomyces</taxon>
    </lineage>
</organism>
<dbReference type="SMART" id="SM00100">
    <property type="entry name" value="cNMP"/>
    <property type="match status" value="1"/>
</dbReference>
<feature type="transmembrane region" description="Helical" evidence="6">
    <location>
        <begin position="169"/>
        <end position="197"/>
    </location>
</feature>
<comment type="subcellular location">
    <subcellularLocation>
        <location evidence="1">Membrane</location>
        <topology evidence="1">Multi-pass membrane protein</topology>
    </subcellularLocation>
</comment>
<feature type="transmembrane region" description="Helical" evidence="6">
    <location>
        <begin position="370"/>
        <end position="390"/>
    </location>
</feature>
<proteinExistence type="predicted"/>
<evidence type="ECO:0000259" key="7">
    <source>
        <dbReference type="PROSITE" id="PS50042"/>
    </source>
</evidence>
<feature type="transmembrane region" description="Helical" evidence="6">
    <location>
        <begin position="302"/>
        <end position="326"/>
    </location>
</feature>
<keyword evidence="3 6" id="KW-1133">Transmembrane helix</keyword>
<evidence type="ECO:0000256" key="4">
    <source>
        <dbReference type="ARBA" id="ARBA00023136"/>
    </source>
</evidence>
<dbReference type="InterPro" id="IPR052706">
    <property type="entry name" value="Membrane-Transporter-like"/>
</dbReference>
<dbReference type="RefSeq" id="XP_056035955.1">
    <property type="nucleotide sequence ID" value="XM_056180862.1"/>
</dbReference>
<feature type="compositionally biased region" description="Basic and acidic residues" evidence="5">
    <location>
        <begin position="1"/>
        <end position="10"/>
    </location>
</feature>
<dbReference type="CDD" id="cd00038">
    <property type="entry name" value="CAP_ED"/>
    <property type="match status" value="1"/>
</dbReference>
<feature type="transmembrane region" description="Helical" evidence="6">
    <location>
        <begin position="346"/>
        <end position="363"/>
    </location>
</feature>
<feature type="domain" description="Cyclic nucleotide-binding" evidence="7">
    <location>
        <begin position="847"/>
        <end position="933"/>
    </location>
</feature>
<dbReference type="GO" id="GO:0016020">
    <property type="term" value="C:membrane"/>
    <property type="evidence" value="ECO:0007669"/>
    <property type="project" value="UniProtKB-SubCell"/>
</dbReference>
<protein>
    <submittedName>
        <fullName evidence="9">Sulfate transmembrane transporter family</fullName>
    </submittedName>
</protein>
<evidence type="ECO:0000256" key="6">
    <source>
        <dbReference type="SAM" id="Phobius"/>
    </source>
</evidence>
<feature type="transmembrane region" description="Helical" evidence="6">
    <location>
        <begin position="564"/>
        <end position="596"/>
    </location>
</feature>
<name>A0AAE9WAJ6_9SCHI</name>
<feature type="domain" description="STAS" evidence="8">
    <location>
        <begin position="636"/>
        <end position="745"/>
    </location>
</feature>
<dbReference type="GeneID" id="80875551"/>
<evidence type="ECO:0000313" key="9">
    <source>
        <dbReference type="EMBL" id="WBW71712.1"/>
    </source>
</evidence>
<dbReference type="EMBL" id="CP115611">
    <property type="protein sequence ID" value="WBW71712.1"/>
    <property type="molecule type" value="Genomic_DNA"/>
</dbReference>
<evidence type="ECO:0000256" key="1">
    <source>
        <dbReference type="ARBA" id="ARBA00004141"/>
    </source>
</evidence>
<dbReference type="CDD" id="cd07042">
    <property type="entry name" value="STAS_SulP_like_sulfate_transporter"/>
    <property type="match status" value="1"/>
</dbReference>
<dbReference type="SUPFAM" id="SSF52091">
    <property type="entry name" value="SpoIIaa-like"/>
    <property type="match status" value="1"/>
</dbReference>
<dbReference type="InterPro" id="IPR014710">
    <property type="entry name" value="RmlC-like_jellyroll"/>
</dbReference>
<dbReference type="Gene3D" id="3.30.750.24">
    <property type="entry name" value="STAS domain"/>
    <property type="match status" value="1"/>
</dbReference>
<evidence type="ECO:0000256" key="2">
    <source>
        <dbReference type="ARBA" id="ARBA00022692"/>
    </source>
</evidence>
<dbReference type="PANTHER" id="PTHR43310:SF4">
    <property type="entry name" value="AFR304WP"/>
    <property type="match status" value="1"/>
</dbReference>
<dbReference type="InterPro" id="IPR018490">
    <property type="entry name" value="cNMP-bd_dom_sf"/>
</dbReference>
<feature type="transmembrane region" description="Helical" evidence="6">
    <location>
        <begin position="438"/>
        <end position="459"/>
    </location>
</feature>
<dbReference type="InterPro" id="IPR002645">
    <property type="entry name" value="STAS_dom"/>
</dbReference>